<keyword evidence="5 8" id="KW-1133">Transmembrane helix</keyword>
<keyword evidence="4 8" id="KW-0812">Transmembrane</keyword>
<dbReference type="GO" id="GO:0005462">
    <property type="term" value="F:UDP-N-acetylglucosamine transmembrane transporter activity"/>
    <property type="evidence" value="ECO:0007669"/>
    <property type="project" value="TreeGrafter"/>
</dbReference>
<proteinExistence type="predicted"/>
<dbReference type="InterPro" id="IPR013657">
    <property type="entry name" value="SCL35B1-4/HUT1"/>
</dbReference>
<dbReference type="PANTHER" id="PTHR10778:SF4">
    <property type="entry name" value="NUCLEOTIDE SUGAR TRANSPORTER SLC35B4"/>
    <property type="match status" value="1"/>
</dbReference>
<evidence type="ECO:0000256" key="2">
    <source>
        <dbReference type="ARBA" id="ARBA00022448"/>
    </source>
</evidence>
<dbReference type="EMBL" id="HBHJ01031059">
    <property type="protein sequence ID" value="CAD9709517.1"/>
    <property type="molecule type" value="Transcribed_RNA"/>
</dbReference>
<feature type="compositionally biased region" description="Pro residues" evidence="7">
    <location>
        <begin position="112"/>
        <end position="137"/>
    </location>
</feature>
<evidence type="ECO:0000256" key="6">
    <source>
        <dbReference type="ARBA" id="ARBA00023136"/>
    </source>
</evidence>
<dbReference type="AlphaFoldDB" id="A0A7S2SU00"/>
<protein>
    <submittedName>
        <fullName evidence="9">Uncharacterized protein</fullName>
    </submittedName>
</protein>
<evidence type="ECO:0000256" key="7">
    <source>
        <dbReference type="SAM" id="MobiDB-lite"/>
    </source>
</evidence>
<organism evidence="9">
    <name type="scientific">Rhizochromulina marina</name>
    <dbReference type="NCBI Taxonomy" id="1034831"/>
    <lineage>
        <taxon>Eukaryota</taxon>
        <taxon>Sar</taxon>
        <taxon>Stramenopiles</taxon>
        <taxon>Ochrophyta</taxon>
        <taxon>Dictyochophyceae</taxon>
        <taxon>Rhizochromulinales</taxon>
        <taxon>Rhizochromulina</taxon>
    </lineage>
</organism>
<feature type="region of interest" description="Disordered" evidence="7">
    <location>
        <begin position="83"/>
        <end position="143"/>
    </location>
</feature>
<feature type="compositionally biased region" description="Low complexity" evidence="7">
    <location>
        <begin position="83"/>
        <end position="96"/>
    </location>
</feature>
<feature type="transmembrane region" description="Helical" evidence="8">
    <location>
        <begin position="429"/>
        <end position="449"/>
    </location>
</feature>
<gene>
    <name evidence="9" type="ORF">RMAR1173_LOCUS20510</name>
</gene>
<keyword evidence="2" id="KW-0813">Transport</keyword>
<feature type="transmembrane region" description="Helical" evidence="8">
    <location>
        <begin position="243"/>
        <end position="261"/>
    </location>
</feature>
<keyword evidence="3" id="KW-0762">Sugar transport</keyword>
<dbReference type="GO" id="GO:0005789">
    <property type="term" value="C:endoplasmic reticulum membrane"/>
    <property type="evidence" value="ECO:0007669"/>
    <property type="project" value="TreeGrafter"/>
</dbReference>
<comment type="subcellular location">
    <subcellularLocation>
        <location evidence="1">Endomembrane system</location>
        <topology evidence="1">Multi-pass membrane protein</topology>
    </subcellularLocation>
</comment>
<dbReference type="Pfam" id="PF08449">
    <property type="entry name" value="UAA"/>
    <property type="match status" value="1"/>
</dbReference>
<dbReference type="GO" id="GO:0000139">
    <property type="term" value="C:Golgi membrane"/>
    <property type="evidence" value="ECO:0007669"/>
    <property type="project" value="TreeGrafter"/>
</dbReference>
<evidence type="ECO:0000256" key="1">
    <source>
        <dbReference type="ARBA" id="ARBA00004127"/>
    </source>
</evidence>
<evidence type="ECO:0000256" key="3">
    <source>
        <dbReference type="ARBA" id="ARBA00022597"/>
    </source>
</evidence>
<feature type="transmembrane region" description="Helical" evidence="8">
    <location>
        <begin position="455"/>
        <end position="476"/>
    </location>
</feature>
<evidence type="ECO:0000256" key="8">
    <source>
        <dbReference type="SAM" id="Phobius"/>
    </source>
</evidence>
<reference evidence="9" key="1">
    <citation type="submission" date="2021-01" db="EMBL/GenBank/DDBJ databases">
        <authorList>
            <person name="Corre E."/>
            <person name="Pelletier E."/>
            <person name="Niang G."/>
            <person name="Scheremetjew M."/>
            <person name="Finn R."/>
            <person name="Kale V."/>
            <person name="Holt S."/>
            <person name="Cochrane G."/>
            <person name="Meng A."/>
            <person name="Brown T."/>
            <person name="Cohen L."/>
        </authorList>
    </citation>
    <scope>NUCLEOTIDE SEQUENCE</scope>
    <source>
        <strain evidence="9">CCMP1243</strain>
    </source>
</reference>
<evidence type="ECO:0000256" key="5">
    <source>
        <dbReference type="ARBA" id="ARBA00022989"/>
    </source>
</evidence>
<feature type="transmembrane region" description="Helical" evidence="8">
    <location>
        <begin position="273"/>
        <end position="291"/>
    </location>
</feature>
<evidence type="ECO:0000313" key="9">
    <source>
        <dbReference type="EMBL" id="CAD9709517.1"/>
    </source>
</evidence>
<feature type="transmembrane region" description="Helical" evidence="8">
    <location>
        <begin position="318"/>
        <end position="338"/>
    </location>
</feature>
<sequence length="486" mass="52282">MSGAASTRHLRGGCWLKPRAAVSCASADLQELECMTSPPITPSVLMQQLCRGPCRRQSAGREPPVWVLPQPRRVDLAQTMPACTSMPSTSAATTPTSPLPPPSSAAATSPSHHPPAPPLSPRSPAPLRPCSGAPPPSERATPRPGWFRQLASLKLSTIALFLVAVLAGVVSNSAFDVLTRVDPGCGHVVTSVQYIFAVATNAADGCRWGSARRIPTEWHAFAVACLLLTSYLGNASLEFSLPLPLYFLLKCGNLVATMLVGRTLLHKSYRPRQYLSVCVITVGLCIATYYAKVRQELEVRRTLEPTFSLAQHGSSIEVLLGISLLFFSLCFGSGLGAVQEMTFSRFGKHIPESLFHVHLIALPVYIALNWEAIQRHCVLWWSGTIGSWSVLGLTVPKVWAPLVVNMVCNNACRNALCKLTASTSSLSSMFATTGFRFLTILASALVLNPPPYPPAAMWFGVLLVLLGSLSSLLCVADQTPHRAKAH</sequence>
<dbReference type="GO" id="GO:0005464">
    <property type="term" value="F:UDP-xylose transmembrane transporter activity"/>
    <property type="evidence" value="ECO:0007669"/>
    <property type="project" value="TreeGrafter"/>
</dbReference>
<dbReference type="PANTHER" id="PTHR10778">
    <property type="entry name" value="SOLUTE CARRIER FAMILY 35 MEMBER B"/>
    <property type="match status" value="1"/>
</dbReference>
<evidence type="ECO:0000256" key="4">
    <source>
        <dbReference type="ARBA" id="ARBA00022692"/>
    </source>
</evidence>
<name>A0A7S2SU00_9STRA</name>
<keyword evidence="6 8" id="KW-0472">Membrane</keyword>
<accession>A0A7S2SU00</accession>
<feature type="transmembrane region" description="Helical" evidence="8">
    <location>
        <begin position="153"/>
        <end position="175"/>
    </location>
</feature>